<evidence type="ECO:0000256" key="7">
    <source>
        <dbReference type="ARBA" id="ARBA00022840"/>
    </source>
</evidence>
<comment type="subcellular location">
    <subcellularLocation>
        <location evidence="1">Cell membrane</location>
        <topology evidence="1">Peripheral membrane protein</topology>
    </subcellularLocation>
</comment>
<evidence type="ECO:0000256" key="6">
    <source>
        <dbReference type="ARBA" id="ARBA00022741"/>
    </source>
</evidence>
<evidence type="ECO:0000256" key="3">
    <source>
        <dbReference type="ARBA" id="ARBA00022475"/>
    </source>
</evidence>
<dbReference type="RefSeq" id="WP_169771911.1">
    <property type="nucleotide sequence ID" value="NZ_JABCUR010000004.1"/>
</dbReference>
<dbReference type="PANTHER" id="PTHR43790">
    <property type="entry name" value="CARBOHYDRATE TRANSPORT ATP-BINDING PROTEIN MG119-RELATED"/>
    <property type="match status" value="1"/>
</dbReference>
<dbReference type="InterPro" id="IPR027417">
    <property type="entry name" value="P-loop_NTPase"/>
</dbReference>
<keyword evidence="5" id="KW-0677">Repeat</keyword>
<dbReference type="PROSITE" id="PS00211">
    <property type="entry name" value="ABC_TRANSPORTER_1"/>
    <property type="match status" value="1"/>
</dbReference>
<keyword evidence="7 11" id="KW-0067">ATP-binding</keyword>
<evidence type="ECO:0000259" key="10">
    <source>
        <dbReference type="PROSITE" id="PS50893"/>
    </source>
</evidence>
<evidence type="ECO:0000256" key="4">
    <source>
        <dbReference type="ARBA" id="ARBA00022597"/>
    </source>
</evidence>
<reference evidence="11 12" key="1">
    <citation type="submission" date="2020-04" db="EMBL/GenBank/DDBJ databases">
        <title>Antimicrobial susceptibility and clonality of vaginal-derived multi-drug resistant Mobiluncus isolates in China.</title>
        <authorList>
            <person name="Zhang X."/>
        </authorList>
    </citation>
    <scope>NUCLEOTIDE SEQUENCE [LARGE SCALE GENOMIC DNA]</scope>
    <source>
        <strain evidence="11 12">13</strain>
    </source>
</reference>
<keyword evidence="4" id="KW-0762">Sugar transport</keyword>
<feature type="domain" description="ABC transporter" evidence="10">
    <location>
        <begin position="8"/>
        <end position="244"/>
    </location>
</feature>
<evidence type="ECO:0000256" key="9">
    <source>
        <dbReference type="ARBA" id="ARBA00023136"/>
    </source>
</evidence>
<keyword evidence="3" id="KW-1003">Cell membrane</keyword>
<protein>
    <submittedName>
        <fullName evidence="11">Sugar ABC transporter ATP-binding protein</fullName>
    </submittedName>
</protein>
<organism evidence="11 12">
    <name type="scientific">Mobiluncus mulieris</name>
    <dbReference type="NCBI Taxonomy" id="2052"/>
    <lineage>
        <taxon>Bacteria</taxon>
        <taxon>Bacillati</taxon>
        <taxon>Actinomycetota</taxon>
        <taxon>Actinomycetes</taxon>
        <taxon>Actinomycetales</taxon>
        <taxon>Actinomycetaceae</taxon>
        <taxon>Mobiluncus</taxon>
    </lineage>
</organism>
<dbReference type="InterPro" id="IPR003593">
    <property type="entry name" value="AAA+_ATPase"/>
</dbReference>
<dbReference type="Pfam" id="PF00005">
    <property type="entry name" value="ABC_tran"/>
    <property type="match status" value="2"/>
</dbReference>
<proteinExistence type="predicted"/>
<dbReference type="GO" id="GO:0016887">
    <property type="term" value="F:ATP hydrolysis activity"/>
    <property type="evidence" value="ECO:0007669"/>
    <property type="project" value="InterPro"/>
</dbReference>
<evidence type="ECO:0000256" key="8">
    <source>
        <dbReference type="ARBA" id="ARBA00022967"/>
    </source>
</evidence>
<name>A0A7Y0U166_9ACTO</name>
<dbReference type="Gene3D" id="3.40.50.300">
    <property type="entry name" value="P-loop containing nucleotide triphosphate hydrolases"/>
    <property type="match status" value="2"/>
</dbReference>
<dbReference type="GO" id="GO:0005524">
    <property type="term" value="F:ATP binding"/>
    <property type="evidence" value="ECO:0007669"/>
    <property type="project" value="UniProtKB-KW"/>
</dbReference>
<evidence type="ECO:0000313" key="12">
    <source>
        <dbReference type="Proteomes" id="UP000578252"/>
    </source>
</evidence>
<evidence type="ECO:0000256" key="1">
    <source>
        <dbReference type="ARBA" id="ARBA00004202"/>
    </source>
</evidence>
<dbReference type="InterPro" id="IPR003439">
    <property type="entry name" value="ABC_transporter-like_ATP-bd"/>
</dbReference>
<gene>
    <name evidence="11" type="ORF">HHJ78_05870</name>
</gene>
<evidence type="ECO:0000256" key="5">
    <source>
        <dbReference type="ARBA" id="ARBA00022737"/>
    </source>
</evidence>
<dbReference type="EMBL" id="JABCUR010000004">
    <property type="protein sequence ID" value="NMW65066.1"/>
    <property type="molecule type" value="Genomic_DNA"/>
</dbReference>
<keyword evidence="2" id="KW-0813">Transport</keyword>
<keyword evidence="9" id="KW-0472">Membrane</keyword>
<dbReference type="InterPro" id="IPR017871">
    <property type="entry name" value="ABC_transporter-like_CS"/>
</dbReference>
<dbReference type="SMART" id="SM00382">
    <property type="entry name" value="AAA"/>
    <property type="match status" value="2"/>
</dbReference>
<evidence type="ECO:0000256" key="2">
    <source>
        <dbReference type="ARBA" id="ARBA00022448"/>
    </source>
</evidence>
<dbReference type="SUPFAM" id="SSF52540">
    <property type="entry name" value="P-loop containing nucleoside triphosphate hydrolases"/>
    <property type="match status" value="2"/>
</dbReference>
<accession>A0A7Y0U166</accession>
<evidence type="ECO:0000313" key="11">
    <source>
        <dbReference type="EMBL" id="NMW65066.1"/>
    </source>
</evidence>
<sequence>MPEYENALQVKNIDKRYGGVHALKNVTWSVLAGEIHGLVGENGAGKSTLIKMISGAEKPDEGCIYIHGQEINSGDTNAAFEAGVSAVYQEPQVFRNLTVAENIFVGREKKKIGVVDWSHQYEQAEDILRQVSLNSEILGIKVGRLPVGEQQLIAIAKALVTKTKLLILDEPSAILTNDEIDKLFRIVRSLRDKGVGVIYISHRLDEVQNLTNRVTVMRDGEIIGTYKTETMSPTEIAKAMCGDKFKVQDTRESHRLPDVDPLLKVDNLHVTRRLTDVSFELYPGEILGVYGLVGSGTSELVRGIFGIQKIDSGEVRVNGNKIQLTSPQKAMLSGISMLPGNRKTQGVFLPKSLSFNMSSSHLKFFSKFGFFRYQKERQVMQSLMDKLRIKAPSPETHIGALSGGNQQKVVMAKQLVEGHPILLVEEPTQGVDVGAKREIHDLIINHVSQGNSALVVSTDLEEICYLADRILVIYHGTGIKIFEGGVDAATLLAAACGDIEQDGE</sequence>
<feature type="domain" description="ABC transporter" evidence="10">
    <location>
        <begin position="254"/>
        <end position="500"/>
    </location>
</feature>
<dbReference type="AlphaFoldDB" id="A0A7Y0U166"/>
<dbReference type="CDD" id="cd03215">
    <property type="entry name" value="ABC_Carb_Monos_II"/>
    <property type="match status" value="1"/>
</dbReference>
<keyword evidence="6" id="KW-0547">Nucleotide-binding</keyword>
<dbReference type="InterPro" id="IPR050107">
    <property type="entry name" value="ABC_carbohydrate_import_ATPase"/>
</dbReference>
<dbReference type="GO" id="GO:0005886">
    <property type="term" value="C:plasma membrane"/>
    <property type="evidence" value="ECO:0007669"/>
    <property type="project" value="UniProtKB-SubCell"/>
</dbReference>
<dbReference type="Proteomes" id="UP000578252">
    <property type="component" value="Unassembled WGS sequence"/>
</dbReference>
<keyword evidence="8" id="KW-1278">Translocase</keyword>
<dbReference type="PROSITE" id="PS50893">
    <property type="entry name" value="ABC_TRANSPORTER_2"/>
    <property type="match status" value="2"/>
</dbReference>
<dbReference type="CDD" id="cd03216">
    <property type="entry name" value="ABC_Carb_Monos_I"/>
    <property type="match status" value="1"/>
</dbReference>
<comment type="caution">
    <text evidence="11">The sequence shown here is derived from an EMBL/GenBank/DDBJ whole genome shotgun (WGS) entry which is preliminary data.</text>
</comment>
<dbReference type="PANTHER" id="PTHR43790:SF1">
    <property type="entry name" value="XYLOSE IMPORT ATP-BINDING PROTEIN XYLG"/>
    <property type="match status" value="1"/>
</dbReference>
<dbReference type="FunFam" id="3.40.50.300:FF:000127">
    <property type="entry name" value="Ribose import ATP-binding protein RbsA"/>
    <property type="match status" value="1"/>
</dbReference>